<dbReference type="PANTHER" id="PTHR40094">
    <property type="entry name" value="ALPHA-2-MACROGLOBULIN HOMOLOG"/>
    <property type="match status" value="1"/>
</dbReference>
<evidence type="ECO:0008006" key="8">
    <source>
        <dbReference type="Google" id="ProtNLM"/>
    </source>
</evidence>
<evidence type="ECO:0000259" key="5">
    <source>
        <dbReference type="SMART" id="SM01360"/>
    </source>
</evidence>
<dbReference type="InterPro" id="IPR011990">
    <property type="entry name" value="TPR-like_helical_dom_sf"/>
</dbReference>
<dbReference type="InterPro" id="IPR049120">
    <property type="entry name" value="A2M_bMG2"/>
</dbReference>
<keyword evidence="2 3" id="KW-0732">Signal</keyword>
<protein>
    <recommendedName>
        <fullName evidence="8">Alpha-2-macroglobulin family protein</fullName>
    </recommendedName>
</protein>
<dbReference type="PIRSF" id="PIRSF038980">
    <property type="entry name" value="A2M_bac"/>
    <property type="match status" value="1"/>
</dbReference>
<dbReference type="InterPro" id="IPR026284">
    <property type="entry name" value="A2MG_proteobact"/>
</dbReference>
<dbReference type="Gene3D" id="1.25.40.10">
    <property type="entry name" value="Tetratricopeptide repeat domain"/>
    <property type="match status" value="1"/>
</dbReference>
<dbReference type="InterPro" id="IPR051802">
    <property type="entry name" value="YfhM-like"/>
</dbReference>
<dbReference type="PANTHER" id="PTHR40094:SF1">
    <property type="entry name" value="UBIQUITIN DOMAIN-CONTAINING PROTEIN"/>
    <property type="match status" value="1"/>
</dbReference>
<reference evidence="7" key="1">
    <citation type="submission" date="2019-06" db="EMBL/GenBank/DDBJ databases">
        <title>The complete genome of Emcibacter congregatus ZYLT.</title>
        <authorList>
            <person name="Zhao Z."/>
        </authorList>
    </citation>
    <scope>NUCLEOTIDE SEQUENCE [LARGE SCALE GENOMIC DNA]</scope>
    <source>
        <strain evidence="7">MCCC 1A06723</strain>
    </source>
</reference>
<dbReference type="OrthoDB" id="9767116at2"/>
<dbReference type="InterPro" id="IPR041246">
    <property type="entry name" value="Bact_MG10"/>
</dbReference>
<dbReference type="GO" id="GO:0005615">
    <property type="term" value="C:extracellular space"/>
    <property type="evidence" value="ECO:0007669"/>
    <property type="project" value="InterPro"/>
</dbReference>
<dbReference type="SMART" id="SM01359">
    <property type="entry name" value="A2M_N_2"/>
    <property type="match status" value="1"/>
</dbReference>
<organism evidence="6 7">
    <name type="scientific">Emcibacter nanhaiensis</name>
    <dbReference type="NCBI Taxonomy" id="1505037"/>
    <lineage>
        <taxon>Bacteria</taxon>
        <taxon>Pseudomonadati</taxon>
        <taxon>Pseudomonadota</taxon>
        <taxon>Alphaproteobacteria</taxon>
        <taxon>Emcibacterales</taxon>
        <taxon>Emcibacteraceae</taxon>
        <taxon>Emcibacter</taxon>
    </lineage>
</organism>
<dbReference type="Pfam" id="PF01835">
    <property type="entry name" value="MG2"/>
    <property type="match status" value="1"/>
</dbReference>
<dbReference type="Pfam" id="PF17962">
    <property type="entry name" value="bMG6"/>
    <property type="match status" value="1"/>
</dbReference>
<dbReference type="Pfam" id="PF21142">
    <property type="entry name" value="A2M_bMG2"/>
    <property type="match status" value="1"/>
</dbReference>
<dbReference type="SUPFAM" id="SSF48239">
    <property type="entry name" value="Terpenoid cyclases/Protein prenyltransferases"/>
    <property type="match status" value="1"/>
</dbReference>
<comment type="caution">
    <text evidence="6">The sequence shown here is derived from an EMBL/GenBank/DDBJ whole genome shotgun (WGS) entry which is preliminary data.</text>
</comment>
<feature type="signal peptide" evidence="3">
    <location>
        <begin position="1"/>
        <end position="24"/>
    </location>
</feature>
<dbReference type="InterPro" id="IPR001599">
    <property type="entry name" value="Macroglobln_a2"/>
</dbReference>
<dbReference type="InterPro" id="IPR002890">
    <property type="entry name" value="MG2"/>
</dbReference>
<evidence type="ECO:0000256" key="2">
    <source>
        <dbReference type="ARBA" id="ARBA00022729"/>
    </source>
</evidence>
<comment type="similarity">
    <text evidence="1">Belongs to the protease inhibitor I39 (alpha-2-macroglobulin) family. Bacterial alpha-2-macroglobulin subfamily.</text>
</comment>
<evidence type="ECO:0000313" key="6">
    <source>
        <dbReference type="EMBL" id="TPD62784.1"/>
    </source>
</evidence>
<dbReference type="SUPFAM" id="SSF48452">
    <property type="entry name" value="TPR-like"/>
    <property type="match status" value="1"/>
</dbReference>
<dbReference type="Gene3D" id="2.60.40.1930">
    <property type="match status" value="1"/>
</dbReference>
<dbReference type="Pfam" id="PF07703">
    <property type="entry name" value="A2M_BRD"/>
    <property type="match status" value="1"/>
</dbReference>
<dbReference type="Proteomes" id="UP000319148">
    <property type="component" value="Unassembled WGS sequence"/>
</dbReference>
<dbReference type="GO" id="GO:0004866">
    <property type="term" value="F:endopeptidase inhibitor activity"/>
    <property type="evidence" value="ECO:0007669"/>
    <property type="project" value="InterPro"/>
</dbReference>
<dbReference type="Pfam" id="PF11974">
    <property type="entry name" value="bMG3"/>
    <property type="match status" value="1"/>
</dbReference>
<dbReference type="Pfam" id="PF17972">
    <property type="entry name" value="bMG5"/>
    <property type="match status" value="1"/>
</dbReference>
<dbReference type="InterPro" id="IPR041203">
    <property type="entry name" value="Bact_A2M_MG5"/>
</dbReference>
<feature type="domain" description="Alpha-2-macroglobulin bait region" evidence="4">
    <location>
        <begin position="877"/>
        <end position="1022"/>
    </location>
</feature>
<name>A0A501PS45_9PROT</name>
<evidence type="ECO:0000259" key="4">
    <source>
        <dbReference type="SMART" id="SM01359"/>
    </source>
</evidence>
<gene>
    <name evidence="6" type="ORF">FIV46_01520</name>
</gene>
<feature type="chain" id="PRO_5021462398" description="Alpha-2-macroglobulin family protein" evidence="3">
    <location>
        <begin position="25"/>
        <end position="1770"/>
    </location>
</feature>
<dbReference type="SMART" id="SM01419">
    <property type="entry name" value="Thiol-ester_cl"/>
    <property type="match status" value="1"/>
</dbReference>
<evidence type="ECO:0000313" key="7">
    <source>
        <dbReference type="Proteomes" id="UP000319148"/>
    </source>
</evidence>
<dbReference type="SMART" id="SM01360">
    <property type="entry name" value="A2M"/>
    <property type="match status" value="1"/>
</dbReference>
<accession>A0A501PS45</accession>
<dbReference type="InterPro" id="IPR047565">
    <property type="entry name" value="Alpha-macroglob_thiol-ester_cl"/>
</dbReference>
<dbReference type="Pfam" id="PF17973">
    <property type="entry name" value="bMG10"/>
    <property type="match status" value="1"/>
</dbReference>
<sequence>MGAFMAVVRLFALLLILFPVAAFAQSLGGERPYIDENYQVPDHSAQMEVILDRAQQILAIRDAMKAHKKLTEERARQSLAEAVKDMYVPTSLQDINSQYGEEISLAVNSKNVYIWERLARKYRGQGRLDEALGAAFGQYQRALSDNHKSDALQNMAEIYLARDENQDALNLYHLAVKASKGTRYTSNYQRLRERFFLLIRDVNVDAEQDVPRACINFSQDLQKELHPEDYVSLEGETDLDISVSKNQICLRGLSHGQSYTLLVKSGVPAANGLKLEEESKRSIRVPDRAQRVTFETASYVLGNSHNNLVPVTTVNMDSLSLELYMIHDRNLVNGLERGFTQDLNYYLTNEIRDDTGRKVWQGTVDIDNVKNREVKTLIPLNDILEREAKGVYILTAKRKSTGYRSQPEATQWLLVSDLGLTGFKGADGLHVFIRSLETAKPQSKVTVNLLARNNRILATAKTNSKGYARFPREAALGQGGDRPVMITAGRGDEDFNFLRLTSALDLSERGVEGRDMPDHYDAYLYTDRGVYRPGESVKLSALLRDLDAKAVGNSPLTFEVWTPDDTQLLATTLTGDELGGYALDIPLSAIARTGEYRVTVYLTDQLDSLGEATFQVEDFVPQRIRARMTSDDDMLEVGKAVSLDLQADFLYGAPAADLMTTTEPMIVPNNRPFEKFAAYKFGRHDDGFHRKELPPVEGNTDEDGKVKVSLTLDKLPETSLPLQVVFGAEVQDVGGRAVTAGYVLPVQGREVQVGLKSLITGTLSTGDKAAYEIVAVSRDGEPVAGRKVNYRIIREDYYYSWYMSSGYWRSRRSITEEIVASGDLLTGEDGRIKLEQELQDGRYRIEVADTDGSSEASLPFYVGWWRGSGQPDEPDQMEIALKEDDVADGDKLTAFIRAPFAGRAMINVVSHKLLKTMEVELPEEGREVSLKVDKAWGPGAYLMVTAYRPDGGEVTLLPFRTMGLKWFSINREKRQANVELEVPEYAQPRQKITLPVKLSGADVSGKKVLLTIAAVDEGILQLTKFNSPQPENYFLGKRSLGLSIHDLYGRLIKAVDGVEGKLRTGGGVELAPEPFLEQVVVTARKRSDNEAGVQTKTSRTVALYTREVSLNKEGEGEVTLDLPDFAGRLRLMAVAYGEEVIGSGEEQLVVRDPVVASMILPRFLAPGDMTETSLSVHNLSGSDKTLKVSMSVDGVVTAQGFTGGEMKLADRERHEETVLLTAPDAGISTITLTVEGDGFRPIKRSWQIESRASQPYTSERTIGLIGPGQTYTVRDDILSPYYDATASLMLTVTDRPDFDVPALLDSLYMYPYGCGEQTTSKALPLLYYGNLAETWHKAYNPQKLRRNLDVSIQRLIDMQTEDGAFGVWNAWGDPHPWLTAYIFEYLSRAREQGLHVPDAAYEHAMEWLKDFAGDRVDDDETHMKAYALYVLARIGKVTASEVRYAADHYADKMPTRLGLGHLAAALAIVGERDKAEKLFIEAIGRRRDREKYYKDYGSDIRDNAALLVLMLENMPGQELKLKLVDMLENQFSNRRYFSTQEKAWLVVATYHLTRGKLGEGFTVTLNSQSFDERSEPLRLQLLPKHLERGVTLKNEEETPLRLIQSTRGVHRTPLPAEANGMEIRRQFFTSDGRPADLENVRQNDLLTVVIDVRLDGSRTYEGLIVDLLPAGFEIETQALGGAEGVELKDVVEGGRYSDNFEFEDDRDDRYVAAFDGGGYFRRDRFVASYVVRAVTPGSYTVPAPYVEDMYKPQFFARGEMGKLVIRRRGE</sequence>
<dbReference type="InterPro" id="IPR041462">
    <property type="entry name" value="Bact_A2M_MG6"/>
</dbReference>
<dbReference type="Pfam" id="PF00207">
    <property type="entry name" value="A2M"/>
    <property type="match status" value="1"/>
</dbReference>
<evidence type="ECO:0000256" key="1">
    <source>
        <dbReference type="ARBA" id="ARBA00010556"/>
    </source>
</evidence>
<evidence type="ECO:0000256" key="3">
    <source>
        <dbReference type="SAM" id="SignalP"/>
    </source>
</evidence>
<dbReference type="Pfam" id="PF07678">
    <property type="entry name" value="TED_complement"/>
    <property type="match status" value="1"/>
</dbReference>
<dbReference type="EMBL" id="VFIY01000004">
    <property type="protein sequence ID" value="TPD62784.1"/>
    <property type="molecule type" value="Genomic_DNA"/>
</dbReference>
<dbReference type="InterPro" id="IPR011625">
    <property type="entry name" value="A2M_N_BRD"/>
</dbReference>
<dbReference type="InterPro" id="IPR021868">
    <property type="entry name" value="Alpha_2_Macroglob_MG3"/>
</dbReference>
<dbReference type="CDD" id="cd02891">
    <property type="entry name" value="A2M_like"/>
    <property type="match status" value="1"/>
</dbReference>
<feature type="domain" description="Alpha-2-macroglobulin" evidence="5">
    <location>
        <begin position="1101"/>
        <end position="1190"/>
    </location>
</feature>
<dbReference type="Gene3D" id="1.50.10.20">
    <property type="match status" value="1"/>
</dbReference>
<keyword evidence="7" id="KW-1185">Reference proteome</keyword>
<dbReference type="InterPro" id="IPR008930">
    <property type="entry name" value="Terpenoid_cyclase/PrenylTrfase"/>
</dbReference>
<dbReference type="InterPro" id="IPR011626">
    <property type="entry name" value="Alpha-macroglobulin_TED"/>
</dbReference>
<proteinExistence type="inferred from homology"/>